<dbReference type="GeneID" id="27313444"/>
<dbReference type="Gene3D" id="3.90.180.10">
    <property type="entry name" value="Medium-chain alcohol dehydrogenases, catalytic domain"/>
    <property type="match status" value="1"/>
</dbReference>
<keyword evidence="3" id="KW-0479">Metal-binding</keyword>
<dbReference type="HOGENOM" id="CLU_026673_20_1_1"/>
<reference evidence="8 9" key="1">
    <citation type="submission" date="2015-01" db="EMBL/GenBank/DDBJ databases">
        <title>The Genome Sequence of Ochroconis gallopava CBS43764.</title>
        <authorList>
            <consortium name="The Broad Institute Genomics Platform"/>
            <person name="Cuomo C."/>
            <person name="de Hoog S."/>
            <person name="Gorbushina A."/>
            <person name="Stielow B."/>
            <person name="Teixiera M."/>
            <person name="Abouelleil A."/>
            <person name="Chapman S.B."/>
            <person name="Priest M."/>
            <person name="Young S.K."/>
            <person name="Wortman J."/>
            <person name="Nusbaum C."/>
            <person name="Birren B."/>
        </authorList>
    </citation>
    <scope>NUCLEOTIDE SEQUENCE [LARGE SCALE GENOMIC DNA]</scope>
    <source>
        <strain evidence="8 9">CBS 43764</strain>
    </source>
</reference>
<protein>
    <recommendedName>
        <fullName evidence="7">Enoyl reductase (ER) domain-containing protein</fullName>
    </recommendedName>
</protein>
<dbReference type="GO" id="GO:0005737">
    <property type="term" value="C:cytoplasm"/>
    <property type="evidence" value="ECO:0007669"/>
    <property type="project" value="TreeGrafter"/>
</dbReference>
<dbReference type="PANTHER" id="PTHR42940">
    <property type="entry name" value="ALCOHOL DEHYDROGENASE 1-RELATED"/>
    <property type="match status" value="1"/>
</dbReference>
<keyword evidence="6" id="KW-0520">NAD</keyword>
<evidence type="ECO:0000256" key="6">
    <source>
        <dbReference type="ARBA" id="ARBA00023027"/>
    </source>
</evidence>
<dbReference type="InterPro" id="IPR036291">
    <property type="entry name" value="NAD(P)-bd_dom_sf"/>
</dbReference>
<dbReference type="RefSeq" id="XP_016213119.1">
    <property type="nucleotide sequence ID" value="XM_016358980.1"/>
</dbReference>
<dbReference type="PANTHER" id="PTHR42940:SF8">
    <property type="entry name" value="VACUOLAR PROTEIN SORTING-ASSOCIATED PROTEIN 11"/>
    <property type="match status" value="1"/>
</dbReference>
<keyword evidence="9" id="KW-1185">Reference proteome</keyword>
<keyword evidence="4" id="KW-0862">Zinc</keyword>
<organism evidence="8 9">
    <name type="scientific">Verruconis gallopava</name>
    <dbReference type="NCBI Taxonomy" id="253628"/>
    <lineage>
        <taxon>Eukaryota</taxon>
        <taxon>Fungi</taxon>
        <taxon>Dikarya</taxon>
        <taxon>Ascomycota</taxon>
        <taxon>Pezizomycotina</taxon>
        <taxon>Dothideomycetes</taxon>
        <taxon>Pleosporomycetidae</taxon>
        <taxon>Venturiales</taxon>
        <taxon>Sympoventuriaceae</taxon>
        <taxon>Verruconis</taxon>
    </lineage>
</organism>
<dbReference type="Gene3D" id="3.40.50.720">
    <property type="entry name" value="NAD(P)-binding Rossmann-like Domain"/>
    <property type="match status" value="1"/>
</dbReference>
<dbReference type="GO" id="GO:0046872">
    <property type="term" value="F:metal ion binding"/>
    <property type="evidence" value="ECO:0007669"/>
    <property type="project" value="UniProtKB-KW"/>
</dbReference>
<dbReference type="Proteomes" id="UP000053259">
    <property type="component" value="Unassembled WGS sequence"/>
</dbReference>
<dbReference type="InParanoid" id="A0A0D2A9H4"/>
<feature type="domain" description="Enoyl reductase (ER)" evidence="7">
    <location>
        <begin position="13"/>
        <end position="350"/>
    </location>
</feature>
<dbReference type="SMART" id="SM00829">
    <property type="entry name" value="PKS_ER"/>
    <property type="match status" value="1"/>
</dbReference>
<name>A0A0D2A9H4_9PEZI</name>
<comment type="cofactor">
    <cofactor evidence="1">
        <name>Zn(2+)</name>
        <dbReference type="ChEBI" id="CHEBI:29105"/>
    </cofactor>
</comment>
<evidence type="ECO:0000259" key="7">
    <source>
        <dbReference type="SMART" id="SM00829"/>
    </source>
</evidence>
<dbReference type="AlphaFoldDB" id="A0A0D2A9H4"/>
<dbReference type="VEuPathDB" id="FungiDB:PV09_05471"/>
<evidence type="ECO:0000313" key="8">
    <source>
        <dbReference type="EMBL" id="KIW03250.1"/>
    </source>
</evidence>
<dbReference type="InterPro" id="IPR011032">
    <property type="entry name" value="GroES-like_sf"/>
</dbReference>
<dbReference type="SUPFAM" id="SSF50129">
    <property type="entry name" value="GroES-like"/>
    <property type="match status" value="1"/>
</dbReference>
<dbReference type="InterPro" id="IPR013149">
    <property type="entry name" value="ADH-like_C"/>
</dbReference>
<evidence type="ECO:0000256" key="4">
    <source>
        <dbReference type="ARBA" id="ARBA00022833"/>
    </source>
</evidence>
<proteinExistence type="inferred from homology"/>
<gene>
    <name evidence="8" type="ORF">PV09_05471</name>
</gene>
<dbReference type="InterPro" id="IPR013154">
    <property type="entry name" value="ADH-like_N"/>
</dbReference>
<sequence>MTKDIPEQMLAAQVIEFNQPYKVHQVPTPKNLGPKDVLVKIAVASFCHTDSMVAKGIMKSQLPITGSHEGSGTVVAVGSEVTKFKEGDRVMCGIPYQPCGQCVDCKGPEKYRQYCVNVGGLKGVTSDGYFAEYAVVDEEFSVKLPDEVSFETAAPLACAGITVWRAVLASELNAGQWLAIVGSGGGLGHLCIQFAKARGLKVIGIDARDEGLVLSKKSGADVVIDARRGDEEVLKEVQRVTGETQGAEVTITLTEAKNASAMACAVTKMHGKMIQVAQPDNVIIPFRELVFRDIRIVGTLISSPAEAEKMLDAVAKNKITVATNRFDGLDKLPELTELAHSGKMSGKAQIIVDQEQIKRQRKSGLELV</sequence>
<dbReference type="SUPFAM" id="SSF51735">
    <property type="entry name" value="NAD(P)-binding Rossmann-fold domains"/>
    <property type="match status" value="1"/>
</dbReference>
<evidence type="ECO:0000256" key="5">
    <source>
        <dbReference type="ARBA" id="ARBA00023002"/>
    </source>
</evidence>
<dbReference type="OrthoDB" id="256333at2759"/>
<accession>A0A0D2A9H4</accession>
<comment type="similarity">
    <text evidence="2">Belongs to the zinc-containing alcohol dehydrogenase family.</text>
</comment>
<dbReference type="FunFam" id="3.40.50.720:FF:000039">
    <property type="entry name" value="Alcohol dehydrogenase AdhP"/>
    <property type="match status" value="1"/>
</dbReference>
<dbReference type="InterPro" id="IPR020843">
    <property type="entry name" value="ER"/>
</dbReference>
<dbReference type="EMBL" id="KN847545">
    <property type="protein sequence ID" value="KIW03250.1"/>
    <property type="molecule type" value="Genomic_DNA"/>
</dbReference>
<evidence type="ECO:0000256" key="3">
    <source>
        <dbReference type="ARBA" id="ARBA00022723"/>
    </source>
</evidence>
<dbReference type="Pfam" id="PF08240">
    <property type="entry name" value="ADH_N"/>
    <property type="match status" value="1"/>
</dbReference>
<keyword evidence="5" id="KW-0560">Oxidoreductase</keyword>
<evidence type="ECO:0000313" key="9">
    <source>
        <dbReference type="Proteomes" id="UP000053259"/>
    </source>
</evidence>
<dbReference type="Pfam" id="PF00107">
    <property type="entry name" value="ADH_zinc_N"/>
    <property type="match status" value="1"/>
</dbReference>
<dbReference type="GO" id="GO:0004022">
    <property type="term" value="F:alcohol dehydrogenase (NAD+) activity"/>
    <property type="evidence" value="ECO:0007669"/>
    <property type="project" value="TreeGrafter"/>
</dbReference>
<evidence type="ECO:0000256" key="1">
    <source>
        <dbReference type="ARBA" id="ARBA00001947"/>
    </source>
</evidence>
<evidence type="ECO:0000256" key="2">
    <source>
        <dbReference type="ARBA" id="ARBA00008072"/>
    </source>
</evidence>
<dbReference type="STRING" id="253628.A0A0D2A9H4"/>